<evidence type="ECO:0000313" key="2">
    <source>
        <dbReference type="EMBL" id="KAF9464527.1"/>
    </source>
</evidence>
<name>A0A9P6CFZ7_9AGAR</name>
<dbReference type="Proteomes" id="UP000807353">
    <property type="component" value="Unassembled WGS sequence"/>
</dbReference>
<feature type="transmembrane region" description="Helical" evidence="1">
    <location>
        <begin position="37"/>
        <end position="59"/>
    </location>
</feature>
<keyword evidence="1" id="KW-1133">Transmembrane helix</keyword>
<protein>
    <submittedName>
        <fullName evidence="2">Uncharacterized protein</fullName>
    </submittedName>
</protein>
<evidence type="ECO:0000256" key="1">
    <source>
        <dbReference type="SAM" id="Phobius"/>
    </source>
</evidence>
<sequence length="79" mass="8604">MLTNAGTGGLAARLNGSYHKVKALDLLFRDMRLAFDISIYSPSLPSAGVIYYVFVLLLAPSSVHSGRGPKIDTSMRIKY</sequence>
<comment type="caution">
    <text evidence="2">The sequence shown here is derived from an EMBL/GenBank/DDBJ whole genome shotgun (WGS) entry which is preliminary data.</text>
</comment>
<evidence type="ECO:0000313" key="3">
    <source>
        <dbReference type="Proteomes" id="UP000807353"/>
    </source>
</evidence>
<organism evidence="2 3">
    <name type="scientific">Collybia nuda</name>
    <dbReference type="NCBI Taxonomy" id="64659"/>
    <lineage>
        <taxon>Eukaryota</taxon>
        <taxon>Fungi</taxon>
        <taxon>Dikarya</taxon>
        <taxon>Basidiomycota</taxon>
        <taxon>Agaricomycotina</taxon>
        <taxon>Agaricomycetes</taxon>
        <taxon>Agaricomycetidae</taxon>
        <taxon>Agaricales</taxon>
        <taxon>Tricholomatineae</taxon>
        <taxon>Clitocybaceae</taxon>
        <taxon>Collybia</taxon>
    </lineage>
</organism>
<dbReference type="AlphaFoldDB" id="A0A9P6CFZ7"/>
<reference evidence="2" key="1">
    <citation type="submission" date="2020-11" db="EMBL/GenBank/DDBJ databases">
        <authorList>
            <consortium name="DOE Joint Genome Institute"/>
            <person name="Ahrendt S."/>
            <person name="Riley R."/>
            <person name="Andreopoulos W."/>
            <person name="Labutti K."/>
            <person name="Pangilinan J."/>
            <person name="Ruiz-Duenas F.J."/>
            <person name="Barrasa J.M."/>
            <person name="Sanchez-Garcia M."/>
            <person name="Camarero S."/>
            <person name="Miyauchi S."/>
            <person name="Serrano A."/>
            <person name="Linde D."/>
            <person name="Babiker R."/>
            <person name="Drula E."/>
            <person name="Ayuso-Fernandez I."/>
            <person name="Pacheco R."/>
            <person name="Padilla G."/>
            <person name="Ferreira P."/>
            <person name="Barriuso J."/>
            <person name="Kellner H."/>
            <person name="Castanera R."/>
            <person name="Alfaro M."/>
            <person name="Ramirez L."/>
            <person name="Pisabarro A.G."/>
            <person name="Kuo A."/>
            <person name="Tritt A."/>
            <person name="Lipzen A."/>
            <person name="He G."/>
            <person name="Yan M."/>
            <person name="Ng V."/>
            <person name="Cullen D."/>
            <person name="Martin F."/>
            <person name="Rosso M.-N."/>
            <person name="Henrissat B."/>
            <person name="Hibbett D."/>
            <person name="Martinez A.T."/>
            <person name="Grigoriev I.V."/>
        </authorList>
    </citation>
    <scope>NUCLEOTIDE SEQUENCE</scope>
    <source>
        <strain evidence="2">CBS 247.69</strain>
    </source>
</reference>
<proteinExistence type="predicted"/>
<gene>
    <name evidence="2" type="ORF">BDZ94DRAFT_1255938</name>
</gene>
<accession>A0A9P6CFZ7</accession>
<keyword evidence="1" id="KW-0812">Transmembrane</keyword>
<dbReference type="EMBL" id="MU150253">
    <property type="protein sequence ID" value="KAF9464527.1"/>
    <property type="molecule type" value="Genomic_DNA"/>
</dbReference>
<keyword evidence="1" id="KW-0472">Membrane</keyword>
<keyword evidence="3" id="KW-1185">Reference proteome</keyword>